<dbReference type="OrthoDB" id="2012862at2759"/>
<dbReference type="PANTHER" id="PTHR36708:SF1">
    <property type="entry name" value="SUCCINATE DEHYDROGENASE SUBUNIT 6, MITOCHONDRIAL"/>
    <property type="match status" value="1"/>
</dbReference>
<dbReference type="InterPro" id="IPR034574">
    <property type="entry name" value="SDH6"/>
</dbReference>
<dbReference type="Proteomes" id="UP000636709">
    <property type="component" value="Unassembled WGS sequence"/>
</dbReference>
<evidence type="ECO:0000313" key="2">
    <source>
        <dbReference type="EMBL" id="KAF8723775.1"/>
    </source>
</evidence>
<dbReference type="AlphaFoldDB" id="A0A835EZL0"/>
<evidence type="ECO:0000256" key="1">
    <source>
        <dbReference type="SAM" id="MobiDB-lite"/>
    </source>
</evidence>
<keyword evidence="3" id="KW-1185">Reference proteome</keyword>
<gene>
    <name evidence="2" type="ORF">HU200_021754</name>
</gene>
<dbReference type="PANTHER" id="PTHR36708">
    <property type="entry name" value="SUCCINATE DEHYDROGENASE SUBUNIT 6, MITOCHONDRIAL"/>
    <property type="match status" value="1"/>
</dbReference>
<sequence>MTGGPVTRRTDDMSPRRVTGSAPRFWKFKPPPAHSLFSQFLCRALSFSLTAQPCPSSPSSHDRTRPSPPSEARGAARRWGSGRHFEGVKQHWARNFAFLDYFKKVYGRAEPLPKWSDADVEELIVPTRSTGPRSVPRSASLSPSLASPLPLAIDAESRKFALVGALVGATHLGGVAFKYSKAPHGSTMGGGICFWRRPWLRGFPALRRLPSTKSEFLLPISRRVRQWYQIQCFLGGVL</sequence>
<feature type="region of interest" description="Disordered" evidence="1">
    <location>
        <begin position="1"/>
        <end position="24"/>
    </location>
</feature>
<protein>
    <submittedName>
        <fullName evidence="2">Uncharacterized protein</fullName>
    </submittedName>
</protein>
<organism evidence="2 3">
    <name type="scientific">Digitaria exilis</name>
    <dbReference type="NCBI Taxonomy" id="1010633"/>
    <lineage>
        <taxon>Eukaryota</taxon>
        <taxon>Viridiplantae</taxon>
        <taxon>Streptophyta</taxon>
        <taxon>Embryophyta</taxon>
        <taxon>Tracheophyta</taxon>
        <taxon>Spermatophyta</taxon>
        <taxon>Magnoliopsida</taxon>
        <taxon>Liliopsida</taxon>
        <taxon>Poales</taxon>
        <taxon>Poaceae</taxon>
        <taxon>PACMAD clade</taxon>
        <taxon>Panicoideae</taxon>
        <taxon>Panicodae</taxon>
        <taxon>Paniceae</taxon>
        <taxon>Anthephorinae</taxon>
        <taxon>Digitaria</taxon>
    </lineage>
</organism>
<dbReference type="GO" id="GO:0045273">
    <property type="term" value="C:respiratory chain complex II (succinate dehydrogenase)"/>
    <property type="evidence" value="ECO:0007669"/>
    <property type="project" value="InterPro"/>
</dbReference>
<accession>A0A835EZL0</accession>
<comment type="caution">
    <text evidence="2">The sequence shown here is derived from an EMBL/GenBank/DDBJ whole genome shotgun (WGS) entry which is preliminary data.</text>
</comment>
<evidence type="ECO:0000313" key="3">
    <source>
        <dbReference type="Proteomes" id="UP000636709"/>
    </source>
</evidence>
<name>A0A835EZL0_9POAL</name>
<dbReference type="EMBL" id="JACEFO010001666">
    <property type="protein sequence ID" value="KAF8723775.1"/>
    <property type="molecule type" value="Genomic_DNA"/>
</dbReference>
<proteinExistence type="predicted"/>
<reference evidence="2" key="1">
    <citation type="submission" date="2020-07" db="EMBL/GenBank/DDBJ databases">
        <title>Genome sequence and genetic diversity analysis of an under-domesticated orphan crop, white fonio (Digitaria exilis).</title>
        <authorList>
            <person name="Bennetzen J.L."/>
            <person name="Chen S."/>
            <person name="Ma X."/>
            <person name="Wang X."/>
            <person name="Yssel A.E.J."/>
            <person name="Chaluvadi S.R."/>
            <person name="Johnson M."/>
            <person name="Gangashetty P."/>
            <person name="Hamidou F."/>
            <person name="Sanogo M.D."/>
            <person name="Zwaenepoel A."/>
            <person name="Wallace J."/>
            <person name="Van De Peer Y."/>
            <person name="Van Deynze A."/>
        </authorList>
    </citation>
    <scope>NUCLEOTIDE SEQUENCE</scope>
    <source>
        <tissue evidence="2">Leaves</tissue>
    </source>
</reference>
<feature type="region of interest" description="Disordered" evidence="1">
    <location>
        <begin position="53"/>
        <end position="80"/>
    </location>
</feature>